<dbReference type="Gene3D" id="1.10.1440.10">
    <property type="entry name" value="Apolipoprotein C-II"/>
    <property type="match status" value="1"/>
</dbReference>
<evidence type="ECO:0000256" key="7">
    <source>
        <dbReference type="ARBA" id="ARBA00022710"/>
    </source>
</evidence>
<keyword evidence="14" id="KW-0732">Signal</keyword>
<dbReference type="Ensembl" id="ENSSFAT00005004917.1">
    <property type="protein sequence ID" value="ENSSFAP00005004626.1"/>
    <property type="gene ID" value="ENSSFAG00005003046.1"/>
</dbReference>
<comment type="subcellular location">
    <subcellularLocation>
        <location evidence="1 14">Secreted</location>
    </subcellularLocation>
</comment>
<evidence type="ECO:0000256" key="4">
    <source>
        <dbReference type="ARBA" id="ARBA00022448"/>
    </source>
</evidence>
<keyword evidence="4 14" id="KW-0813">Transport</keyword>
<evidence type="ECO:0000313" key="16">
    <source>
        <dbReference type="Proteomes" id="UP000472267"/>
    </source>
</evidence>
<keyword evidence="10 14" id="KW-0445">Lipid transport</keyword>
<keyword evidence="6 14" id="KW-0964">Secreted</keyword>
<comment type="function">
    <text evidence="14">Component of chylomicrons, very low-density lipoproteins (VLDL), low-density lipoproteins (LDL), and high-density lipoproteins (HDL) in plasma. Plays an important role in lipoprotein metabolism as an activator of lipoprotein lipase.</text>
</comment>
<dbReference type="GO" id="GO:0034361">
    <property type="term" value="C:very-low-density lipoprotein particle"/>
    <property type="evidence" value="ECO:0007669"/>
    <property type="project" value="UniProtKB-UniRule"/>
</dbReference>
<dbReference type="GO" id="GO:0042627">
    <property type="term" value="C:chylomicron"/>
    <property type="evidence" value="ECO:0007669"/>
    <property type="project" value="UniProtKB-UniRule"/>
</dbReference>
<dbReference type="InterPro" id="IPR023121">
    <property type="entry name" value="ApoC-II_dom_sf"/>
</dbReference>
<dbReference type="GO" id="GO:0034364">
    <property type="term" value="C:high-density lipoprotein particle"/>
    <property type="evidence" value="ECO:0007669"/>
    <property type="project" value="UniProtKB-KW"/>
</dbReference>
<evidence type="ECO:0000256" key="5">
    <source>
        <dbReference type="ARBA" id="ARBA00022513"/>
    </source>
</evidence>
<dbReference type="PANTHER" id="PTHR16566">
    <property type="entry name" value="APOLIPOPROTEIN C-II"/>
    <property type="match status" value="1"/>
</dbReference>
<evidence type="ECO:0000256" key="14">
    <source>
        <dbReference type="RuleBase" id="RU368054"/>
    </source>
</evidence>
<dbReference type="InterPro" id="IPR008019">
    <property type="entry name" value="Apo-CII"/>
</dbReference>
<dbReference type="Pfam" id="PF05355">
    <property type="entry name" value="Apo-CII"/>
    <property type="match status" value="1"/>
</dbReference>
<name>A0A672FCP8_SALFA</name>
<keyword evidence="9 14" id="KW-0442">Lipid degradation</keyword>
<dbReference type="GO" id="GO:0016042">
    <property type="term" value="P:lipid catabolic process"/>
    <property type="evidence" value="ECO:0007669"/>
    <property type="project" value="UniProtKB-UniRule"/>
</dbReference>
<evidence type="ECO:0000256" key="13">
    <source>
        <dbReference type="ARBA" id="ARBA00031176"/>
    </source>
</evidence>
<reference evidence="15" key="1">
    <citation type="submission" date="2019-06" db="EMBL/GenBank/DDBJ databases">
        <authorList>
            <consortium name="Wellcome Sanger Institute Data Sharing"/>
        </authorList>
    </citation>
    <scope>NUCLEOTIDE SEQUENCE [LARGE SCALE GENOMIC DNA]</scope>
</reference>
<dbReference type="PANTHER" id="PTHR16566:SF0">
    <property type="entry name" value="APOLIPOPROTEIN C-II"/>
    <property type="match status" value="1"/>
</dbReference>
<evidence type="ECO:0000256" key="8">
    <source>
        <dbReference type="ARBA" id="ARBA00022850"/>
    </source>
</evidence>
<keyword evidence="11 14" id="KW-0443">Lipid metabolism</keyword>
<evidence type="ECO:0000256" key="2">
    <source>
        <dbReference type="ARBA" id="ARBA00007221"/>
    </source>
</evidence>
<keyword evidence="5 14" id="KW-0162">Chylomicron</keyword>
<reference evidence="15" key="2">
    <citation type="submission" date="2025-08" db="UniProtKB">
        <authorList>
            <consortium name="Ensembl"/>
        </authorList>
    </citation>
    <scope>IDENTIFICATION</scope>
</reference>
<dbReference type="InParanoid" id="A0A672FCP8"/>
<evidence type="ECO:0000256" key="1">
    <source>
        <dbReference type="ARBA" id="ARBA00004613"/>
    </source>
</evidence>
<dbReference type="GO" id="GO:0006869">
    <property type="term" value="P:lipid transport"/>
    <property type="evidence" value="ECO:0007669"/>
    <property type="project" value="UniProtKB-UniRule"/>
</dbReference>
<keyword evidence="12 14" id="KW-0850">VLDL</keyword>
<dbReference type="GO" id="GO:0060697">
    <property type="term" value="P:positive regulation of phospholipid catabolic process"/>
    <property type="evidence" value="ECO:0007669"/>
    <property type="project" value="TreeGrafter"/>
</dbReference>
<keyword evidence="16" id="KW-1185">Reference proteome</keyword>
<dbReference type="GO" id="GO:0043274">
    <property type="term" value="F:phospholipase binding"/>
    <property type="evidence" value="ECO:0007669"/>
    <property type="project" value="TreeGrafter"/>
</dbReference>
<evidence type="ECO:0000256" key="11">
    <source>
        <dbReference type="ARBA" id="ARBA00023098"/>
    </source>
</evidence>
<dbReference type="GO" id="GO:0034362">
    <property type="term" value="C:low-density lipoprotein particle"/>
    <property type="evidence" value="ECO:0007669"/>
    <property type="project" value="UniProtKB-UniRule"/>
</dbReference>
<proteinExistence type="inferred from homology"/>
<dbReference type="AlphaFoldDB" id="A0A672FCP8"/>
<keyword evidence="7 14" id="KW-0427">LDL</keyword>
<dbReference type="GO" id="GO:0016004">
    <property type="term" value="F:phospholipase activator activity"/>
    <property type="evidence" value="ECO:0007669"/>
    <property type="project" value="TreeGrafter"/>
</dbReference>
<comment type="similarity">
    <text evidence="2 14">Belongs to the apolipoprotein C2 family.</text>
</comment>
<sequence length="121" mass="13907">MKWGKLIKCLLFLLSSQVEVNMNKLLVVTVLAALLVFNVEGFRLTRQADEEKGTFTRFTDGIKSYYNTVVNTASDYVESIRGMKLEEKFTNLYVDTKEAAITYGSIFQDQLYHIVYPHSHV</sequence>
<organism evidence="15 16">
    <name type="scientific">Salarias fasciatus</name>
    <name type="common">Jewelled blenny</name>
    <name type="synonym">Blennius fasciatus</name>
    <dbReference type="NCBI Taxonomy" id="181472"/>
    <lineage>
        <taxon>Eukaryota</taxon>
        <taxon>Metazoa</taxon>
        <taxon>Chordata</taxon>
        <taxon>Craniata</taxon>
        <taxon>Vertebrata</taxon>
        <taxon>Euteleostomi</taxon>
        <taxon>Actinopterygii</taxon>
        <taxon>Neopterygii</taxon>
        <taxon>Teleostei</taxon>
        <taxon>Neoteleostei</taxon>
        <taxon>Acanthomorphata</taxon>
        <taxon>Ovalentaria</taxon>
        <taxon>Blenniimorphae</taxon>
        <taxon>Blenniiformes</taxon>
        <taxon>Blennioidei</taxon>
        <taxon>Blenniidae</taxon>
        <taxon>Salariinae</taxon>
        <taxon>Salarias</taxon>
    </lineage>
</organism>
<protein>
    <recommendedName>
        <fullName evidence="3 14">Apolipoprotein C-II</fullName>
        <shortName evidence="14">Apo-CII</shortName>
        <shortName evidence="14">ApoC-II</shortName>
    </recommendedName>
    <alternativeName>
        <fullName evidence="13 14">Apolipoprotein C2</fullName>
    </alternativeName>
</protein>
<accession>A0A672FCP8</accession>
<evidence type="ECO:0000313" key="15">
    <source>
        <dbReference type="Ensembl" id="ENSSFAP00005004626.1"/>
    </source>
</evidence>
<keyword evidence="8 14" id="KW-0345">HDL</keyword>
<evidence type="ECO:0000256" key="10">
    <source>
        <dbReference type="ARBA" id="ARBA00023055"/>
    </source>
</evidence>
<reference evidence="15" key="3">
    <citation type="submission" date="2025-09" db="UniProtKB">
        <authorList>
            <consortium name="Ensembl"/>
        </authorList>
    </citation>
    <scope>IDENTIFICATION</scope>
</reference>
<dbReference type="OMA" id="DQLYHIF"/>
<evidence type="ECO:0000256" key="9">
    <source>
        <dbReference type="ARBA" id="ARBA00022963"/>
    </source>
</evidence>
<dbReference type="Proteomes" id="UP000472267">
    <property type="component" value="Chromosome 11"/>
</dbReference>
<evidence type="ECO:0000256" key="6">
    <source>
        <dbReference type="ARBA" id="ARBA00022525"/>
    </source>
</evidence>
<evidence type="ECO:0000256" key="12">
    <source>
        <dbReference type="ARBA" id="ARBA00023313"/>
    </source>
</evidence>
<evidence type="ECO:0000256" key="3">
    <source>
        <dbReference type="ARBA" id="ARBA00013947"/>
    </source>
</evidence>